<protein>
    <submittedName>
        <fullName evidence="1">Uncharacterized protein</fullName>
    </submittedName>
</protein>
<organism evidence="1 2">
    <name type="scientific">Enterocloster bolteae (strain ATCC BAA-613 / DSM 15670 / CCUG 46953 / JCM 12243 / WAL 16351)</name>
    <name type="common">Clostridium bolteae</name>
    <dbReference type="NCBI Taxonomy" id="411902"/>
    <lineage>
        <taxon>Bacteria</taxon>
        <taxon>Bacillati</taxon>
        <taxon>Bacillota</taxon>
        <taxon>Clostridia</taxon>
        <taxon>Lachnospirales</taxon>
        <taxon>Lachnospiraceae</taxon>
        <taxon>Enterocloster</taxon>
    </lineage>
</organism>
<evidence type="ECO:0000313" key="2">
    <source>
        <dbReference type="Proteomes" id="UP000005396"/>
    </source>
</evidence>
<dbReference type="HOGENOM" id="CLU_3300870_0_0_9"/>
<evidence type="ECO:0000313" key="1">
    <source>
        <dbReference type="EMBL" id="EDP12886.1"/>
    </source>
</evidence>
<gene>
    <name evidence="1" type="ORF">CLOBOL_06869</name>
</gene>
<proteinExistence type="predicted"/>
<dbReference type="AlphaFoldDB" id="A8S4A4"/>
<dbReference type="Proteomes" id="UP000005396">
    <property type="component" value="Unassembled WGS sequence"/>
</dbReference>
<feature type="non-terminal residue" evidence="1">
    <location>
        <position position="1"/>
    </location>
</feature>
<comment type="caution">
    <text evidence="1">The sequence shown here is derived from an EMBL/GenBank/DDBJ whole genome shotgun (WGS) entry which is preliminary data.</text>
</comment>
<reference evidence="1 2" key="1">
    <citation type="submission" date="2007-08" db="EMBL/GenBank/DDBJ databases">
        <authorList>
            <person name="Fulton L."/>
            <person name="Clifton S."/>
            <person name="Fulton B."/>
            <person name="Xu J."/>
            <person name="Minx P."/>
            <person name="Pepin K.H."/>
            <person name="Johnson M."/>
            <person name="Thiruvilangam P."/>
            <person name="Bhonagiri V."/>
            <person name="Nash W.E."/>
            <person name="Mardis E.R."/>
            <person name="Wilson R.K."/>
        </authorList>
    </citation>
    <scope>NUCLEOTIDE SEQUENCE [LARGE SCALE GENOMIC DNA]</scope>
    <source>
        <strain evidence="2">ATCC BAA-613 / DSM 15670 / CCUG 46953 / JCM 12243 / WAL 16351</strain>
    </source>
</reference>
<sequence>FILVIYFSIIVIVTDININHIPGFVKCYFVKSFTFLVFPA</sequence>
<dbReference type="EMBL" id="ABCC02000062">
    <property type="protein sequence ID" value="EDP12886.1"/>
    <property type="molecule type" value="Genomic_DNA"/>
</dbReference>
<dbReference type="PaxDb" id="411902-CLOBOL_06869"/>
<name>A8S4A4_ENTBW</name>
<accession>A8S4A4</accession>
<reference evidence="1 2" key="2">
    <citation type="submission" date="2007-09" db="EMBL/GenBank/DDBJ databases">
        <title>Draft genome sequence of Clostridium bolteae (ATCC BAA-613).</title>
        <authorList>
            <person name="Sudarsanam P."/>
            <person name="Ley R."/>
            <person name="Guruge J."/>
            <person name="Turnbaugh P.J."/>
            <person name="Mahowald M."/>
            <person name="Liep D."/>
            <person name="Gordon J."/>
        </authorList>
    </citation>
    <scope>NUCLEOTIDE SEQUENCE [LARGE SCALE GENOMIC DNA]</scope>
    <source>
        <strain evidence="2">ATCC BAA-613 / DSM 15670 / CCUG 46953 / JCM 12243 / WAL 16351</strain>
    </source>
</reference>